<dbReference type="EMBL" id="LWHQ01000039">
    <property type="protein sequence ID" value="OAS22313.1"/>
    <property type="molecule type" value="Genomic_DNA"/>
</dbReference>
<reference evidence="2 3" key="1">
    <citation type="submission" date="2016-04" db="EMBL/GenBank/DDBJ databases">
        <authorList>
            <person name="Evans L.H."/>
            <person name="Alamgir A."/>
            <person name="Owens N."/>
            <person name="Weber N.D."/>
            <person name="Virtaneva K."/>
            <person name="Barbian K."/>
            <person name="Babar A."/>
            <person name="Rosenke K."/>
        </authorList>
    </citation>
    <scope>NUCLEOTIDE SEQUENCE [LARGE SCALE GENOMIC DNA]</scope>
    <source>
        <strain evidence="2 3">PMB02</strain>
    </source>
</reference>
<gene>
    <name evidence="2" type="ORF">A5481_20160</name>
</gene>
<dbReference type="OrthoDB" id="7982798at2"/>
<organism evidence="2 3">
    <name type="scientific">Methylobacterium platani</name>
    <dbReference type="NCBI Taxonomy" id="427683"/>
    <lineage>
        <taxon>Bacteria</taxon>
        <taxon>Pseudomonadati</taxon>
        <taxon>Pseudomonadota</taxon>
        <taxon>Alphaproteobacteria</taxon>
        <taxon>Hyphomicrobiales</taxon>
        <taxon>Methylobacteriaceae</taxon>
        <taxon>Methylobacterium</taxon>
    </lineage>
</organism>
<evidence type="ECO:0000313" key="2">
    <source>
        <dbReference type="EMBL" id="OAS22313.1"/>
    </source>
</evidence>
<feature type="region of interest" description="Disordered" evidence="1">
    <location>
        <begin position="1"/>
        <end position="21"/>
    </location>
</feature>
<proteinExistence type="predicted"/>
<feature type="region of interest" description="Disordered" evidence="1">
    <location>
        <begin position="256"/>
        <end position="277"/>
    </location>
</feature>
<name>A0A179S6G6_9HYPH</name>
<dbReference type="AlphaFoldDB" id="A0A179S6G6"/>
<comment type="caution">
    <text evidence="2">The sequence shown here is derived from an EMBL/GenBank/DDBJ whole genome shotgun (WGS) entry which is preliminary data.</text>
</comment>
<accession>A0A179S6G6</accession>
<evidence type="ECO:0000256" key="1">
    <source>
        <dbReference type="SAM" id="MobiDB-lite"/>
    </source>
</evidence>
<protein>
    <submittedName>
        <fullName evidence="2">Uncharacterized protein</fullName>
    </submittedName>
</protein>
<evidence type="ECO:0000313" key="3">
    <source>
        <dbReference type="Proteomes" id="UP000078316"/>
    </source>
</evidence>
<sequence>MAAPGTGPGDASPSAASSWREARNAAARARLEKSLPAIFPTSVLRHALARPLAPPTPRLAVESYWRHHILRADRLARALAARSGQPEGWTWRLGEGRPDTRRGAAADEDLAEKGLPFSFRVPPAPFREAPHALGKGHCCVCGQPVYRFGWHRDLWGTGTPNRNAAWHAACVAAWKFWIAPADHVKELKRRQGHRCAQSGKRLLRTAEVDHRVPLYRIWREERARPWPALLGYWGLPNLQVVNRAIHVDKCAAEAGERASMRRRAAGPGAGDPAADAE</sequence>
<dbReference type="Proteomes" id="UP000078316">
    <property type="component" value="Unassembled WGS sequence"/>
</dbReference>